<organism evidence="5 6">
    <name type="scientific">Folsomia candida</name>
    <name type="common">Springtail</name>
    <dbReference type="NCBI Taxonomy" id="158441"/>
    <lineage>
        <taxon>Eukaryota</taxon>
        <taxon>Metazoa</taxon>
        <taxon>Ecdysozoa</taxon>
        <taxon>Arthropoda</taxon>
        <taxon>Hexapoda</taxon>
        <taxon>Collembola</taxon>
        <taxon>Entomobryomorpha</taxon>
        <taxon>Isotomoidea</taxon>
        <taxon>Isotomidae</taxon>
        <taxon>Proisotominae</taxon>
        <taxon>Folsomia</taxon>
    </lineage>
</organism>
<keyword evidence="6" id="KW-1185">Reference proteome</keyword>
<proteinExistence type="inferred from homology"/>
<evidence type="ECO:0000313" key="6">
    <source>
        <dbReference type="Proteomes" id="UP000198287"/>
    </source>
</evidence>
<dbReference type="Proteomes" id="UP000198287">
    <property type="component" value="Unassembled WGS sequence"/>
</dbReference>
<dbReference type="AlphaFoldDB" id="A0A226EJH6"/>
<dbReference type="SUPFAM" id="SSF64356">
    <property type="entry name" value="SNARE-like"/>
    <property type="match status" value="1"/>
</dbReference>
<comment type="caution">
    <text evidence="5">The sequence shown here is derived from an EMBL/GenBank/DDBJ whole genome shotgun (WGS) entry which is preliminary data.</text>
</comment>
<dbReference type="CDD" id="cd14854">
    <property type="entry name" value="TRAPPC2L"/>
    <property type="match status" value="1"/>
</dbReference>
<dbReference type="OrthoDB" id="10258445at2759"/>
<dbReference type="EMBL" id="LNIX01000003">
    <property type="protein sequence ID" value="OXA57267.1"/>
    <property type="molecule type" value="Genomic_DNA"/>
</dbReference>
<comment type="similarity">
    <text evidence="2">Belongs to the TRAPP small subunits family. Sedlin subfamily.</text>
</comment>
<keyword evidence="3" id="KW-0813">Transport</keyword>
<name>A0A226EJH6_FOLCA</name>
<evidence type="ECO:0000256" key="4">
    <source>
        <dbReference type="ARBA" id="ARBA00024408"/>
    </source>
</evidence>
<dbReference type="OMA" id="IEMFTFC"/>
<dbReference type="InterPro" id="IPR011012">
    <property type="entry name" value="Longin-like_dom_sf"/>
</dbReference>
<dbReference type="InterPro" id="IPR044760">
    <property type="entry name" value="TRAPPC2L"/>
</dbReference>
<dbReference type="GO" id="GO:0006888">
    <property type="term" value="P:endoplasmic reticulum to Golgi vesicle-mediated transport"/>
    <property type="evidence" value="ECO:0007669"/>
    <property type="project" value="InterPro"/>
</dbReference>
<comment type="subcellular location">
    <subcellularLocation>
        <location evidence="1">Cytoplasm</location>
        <location evidence="1">Perinuclear region</location>
    </subcellularLocation>
</comment>
<reference evidence="5 6" key="1">
    <citation type="submission" date="2015-12" db="EMBL/GenBank/DDBJ databases">
        <title>The genome of Folsomia candida.</title>
        <authorList>
            <person name="Faddeeva A."/>
            <person name="Derks M.F."/>
            <person name="Anvar Y."/>
            <person name="Smit S."/>
            <person name="Van Straalen N."/>
            <person name="Roelofs D."/>
        </authorList>
    </citation>
    <scope>NUCLEOTIDE SEQUENCE [LARGE SCALE GENOMIC DNA]</scope>
    <source>
        <strain evidence="5 6">VU population</strain>
        <tissue evidence="5">Whole body</tissue>
    </source>
</reference>
<sequence>MAVCVAVIGKDVKRPPIFPVQEEGGSRHDPPRRLAAVARGGTNPQMTDLQYSFIVSSALDIVEERVQMGHQAFKGGNPALAAAGGVALSSGDGPQVATRELYLGALTAQEEYKVYGYMTNTKIKFVIIVEETSIPLRENDIRMMFRRLHGAFCDLMSNPFYLPGTEIHSKRFEGTINAILAGQ</sequence>
<accession>A0A226EJH6</accession>
<evidence type="ECO:0000313" key="5">
    <source>
        <dbReference type="EMBL" id="OXA57267.1"/>
    </source>
</evidence>
<dbReference type="PANTHER" id="PTHR12403">
    <property type="entry name" value="TRAFFICKING PROTEIN PARTICLE COMPLEX SUBUNIT 2"/>
    <property type="match status" value="1"/>
</dbReference>
<dbReference type="Gene3D" id="3.30.450.70">
    <property type="match status" value="1"/>
</dbReference>
<evidence type="ECO:0000256" key="1">
    <source>
        <dbReference type="ARBA" id="ARBA00004556"/>
    </source>
</evidence>
<dbReference type="GO" id="GO:0048471">
    <property type="term" value="C:perinuclear region of cytoplasm"/>
    <property type="evidence" value="ECO:0007669"/>
    <property type="project" value="UniProtKB-SubCell"/>
</dbReference>
<protein>
    <recommendedName>
        <fullName evidence="4">Trafficking protein particle complex subunit 2-like protein</fullName>
    </recommendedName>
</protein>
<gene>
    <name evidence="5" type="ORF">Fcan01_07091</name>
</gene>
<dbReference type="Pfam" id="PF04628">
    <property type="entry name" value="Sedlin_N"/>
    <property type="match status" value="1"/>
</dbReference>
<dbReference type="InterPro" id="IPR006722">
    <property type="entry name" value="Sedlin"/>
</dbReference>
<dbReference type="STRING" id="158441.A0A226EJH6"/>
<evidence type="ECO:0000256" key="2">
    <source>
        <dbReference type="ARBA" id="ARBA00006626"/>
    </source>
</evidence>
<keyword evidence="3" id="KW-0931">ER-Golgi transport</keyword>
<evidence type="ECO:0000256" key="3">
    <source>
        <dbReference type="ARBA" id="ARBA00022892"/>
    </source>
</evidence>